<protein>
    <recommendedName>
        <fullName evidence="4">Shugoshin C-terminal domain-containing protein</fullName>
    </recommendedName>
</protein>
<dbReference type="PANTHER" id="PTHR34373:SF9">
    <property type="entry name" value="SHUGOSHIN 2"/>
    <property type="match status" value="1"/>
</dbReference>
<evidence type="ECO:0000259" key="4">
    <source>
        <dbReference type="Pfam" id="PF07557"/>
    </source>
</evidence>
<reference evidence="6" key="1">
    <citation type="journal article" date="2010" name="Nat. Biotechnol.">
        <title>Draft genome sequence of the oilseed species Ricinus communis.</title>
        <authorList>
            <person name="Chan A.P."/>
            <person name="Crabtree J."/>
            <person name="Zhao Q."/>
            <person name="Lorenzi H."/>
            <person name="Orvis J."/>
            <person name="Puiu D."/>
            <person name="Melake-Berhan A."/>
            <person name="Jones K.M."/>
            <person name="Redman J."/>
            <person name="Chen G."/>
            <person name="Cahoon E.B."/>
            <person name="Gedil M."/>
            <person name="Stanke M."/>
            <person name="Haas B.J."/>
            <person name="Wortman J.R."/>
            <person name="Fraser-Liggett C.M."/>
            <person name="Ravel J."/>
            <person name="Rabinowicz P.D."/>
        </authorList>
    </citation>
    <scope>NUCLEOTIDE SEQUENCE [LARGE SCALE GENOMIC DNA]</scope>
    <source>
        <strain evidence="6">cv. Hale</strain>
    </source>
</reference>
<dbReference type="STRING" id="3988.B9T3F8"/>
<dbReference type="GO" id="GO:0000775">
    <property type="term" value="C:chromosome, centromeric region"/>
    <property type="evidence" value="ECO:0007669"/>
    <property type="project" value="InterPro"/>
</dbReference>
<evidence type="ECO:0000256" key="2">
    <source>
        <dbReference type="ARBA" id="ARBA00022829"/>
    </source>
</evidence>
<dbReference type="InterPro" id="IPR011515">
    <property type="entry name" value="Shugoshin_C"/>
</dbReference>
<keyword evidence="2" id="KW-0159">Chromosome partition</keyword>
<sequence>MKGDEKAKGFTVVGNMPRKKLGDISNLPQKNQDMRPPSVSLNTKDYIHKLHQENLTLVKLIADRNLLNSKIIQSHALELQKSRTQCQQVQEKNLELARLNSQMLAELNSNKDRAEKKADNKRLCSRKQSARFESQEQVQEPTEDSFQINDAKFPVSSLYEHGPTSSVSAVKVEPEAAYSASGPEAQELRRSSFRPKRQVADKVQSYKEIPLNVKMRRPH</sequence>
<feature type="domain" description="Shugoshin C-terminal" evidence="4">
    <location>
        <begin position="194"/>
        <end position="217"/>
    </location>
</feature>
<feature type="region of interest" description="Disordered" evidence="3">
    <location>
        <begin position="1"/>
        <end position="38"/>
    </location>
</feature>
<evidence type="ECO:0000256" key="1">
    <source>
        <dbReference type="ARBA" id="ARBA00010845"/>
    </source>
</evidence>
<evidence type="ECO:0000313" key="6">
    <source>
        <dbReference type="Proteomes" id="UP000008311"/>
    </source>
</evidence>
<organism evidence="5 6">
    <name type="scientific">Ricinus communis</name>
    <name type="common">Castor bean</name>
    <dbReference type="NCBI Taxonomy" id="3988"/>
    <lineage>
        <taxon>Eukaryota</taxon>
        <taxon>Viridiplantae</taxon>
        <taxon>Streptophyta</taxon>
        <taxon>Embryophyta</taxon>
        <taxon>Tracheophyta</taxon>
        <taxon>Spermatophyta</taxon>
        <taxon>Magnoliopsida</taxon>
        <taxon>eudicotyledons</taxon>
        <taxon>Gunneridae</taxon>
        <taxon>Pentapetalae</taxon>
        <taxon>rosids</taxon>
        <taxon>fabids</taxon>
        <taxon>Malpighiales</taxon>
        <taxon>Euphorbiaceae</taxon>
        <taxon>Acalyphoideae</taxon>
        <taxon>Acalypheae</taxon>
        <taxon>Ricinus</taxon>
    </lineage>
</organism>
<accession>B9T3F8</accession>
<comment type="similarity">
    <text evidence="1">Belongs to the shugoshin family.</text>
</comment>
<dbReference type="eggNOG" id="ENOG502RYDC">
    <property type="taxonomic scope" value="Eukaryota"/>
</dbReference>
<feature type="compositionally biased region" description="Basic and acidic residues" evidence="3">
    <location>
        <begin position="109"/>
        <end position="122"/>
    </location>
</feature>
<feature type="region of interest" description="Disordered" evidence="3">
    <location>
        <begin position="109"/>
        <end position="145"/>
    </location>
</feature>
<name>B9T3F8_RICCO</name>
<dbReference type="GO" id="GO:0005634">
    <property type="term" value="C:nucleus"/>
    <property type="evidence" value="ECO:0007669"/>
    <property type="project" value="InterPro"/>
</dbReference>
<proteinExistence type="inferred from homology"/>
<dbReference type="Pfam" id="PF07557">
    <property type="entry name" value="Shugoshin_C"/>
    <property type="match status" value="1"/>
</dbReference>
<dbReference type="InterPro" id="IPR044693">
    <property type="entry name" value="SGO_plant"/>
</dbReference>
<dbReference type="EMBL" id="EQ974417">
    <property type="protein sequence ID" value="EEF29596.1"/>
    <property type="molecule type" value="Genomic_DNA"/>
</dbReference>
<dbReference type="GO" id="GO:0034090">
    <property type="term" value="P:maintenance of meiotic sister chromatid cohesion"/>
    <property type="evidence" value="ECO:0007669"/>
    <property type="project" value="InterPro"/>
</dbReference>
<evidence type="ECO:0000256" key="3">
    <source>
        <dbReference type="SAM" id="MobiDB-lite"/>
    </source>
</evidence>
<dbReference type="InParanoid" id="B9T3F8"/>
<dbReference type="Proteomes" id="UP000008311">
    <property type="component" value="Unassembled WGS sequence"/>
</dbReference>
<dbReference type="PANTHER" id="PTHR34373">
    <property type="entry name" value="SHUGOSHIN 2"/>
    <property type="match status" value="1"/>
</dbReference>
<gene>
    <name evidence="5" type="ORF">RCOM_0442120</name>
</gene>
<feature type="compositionally biased region" description="Polar residues" evidence="3">
    <location>
        <begin position="131"/>
        <end position="145"/>
    </location>
</feature>
<dbReference type="FunCoup" id="B9T3F8">
    <property type="interactions" value="1107"/>
</dbReference>
<dbReference type="GO" id="GO:0045144">
    <property type="term" value="P:meiotic sister chromatid segregation"/>
    <property type="evidence" value="ECO:0007669"/>
    <property type="project" value="InterPro"/>
</dbReference>
<dbReference type="AlphaFoldDB" id="B9T3F8"/>
<keyword evidence="6" id="KW-1185">Reference proteome</keyword>
<feature type="region of interest" description="Disordered" evidence="3">
    <location>
        <begin position="174"/>
        <end position="201"/>
    </location>
</feature>
<evidence type="ECO:0000313" key="5">
    <source>
        <dbReference type="EMBL" id="EEF29596.1"/>
    </source>
</evidence>